<dbReference type="InterPro" id="IPR052905">
    <property type="entry name" value="LD-transpeptidase_YkuD-like"/>
</dbReference>
<evidence type="ECO:0000313" key="5">
    <source>
        <dbReference type="Proteomes" id="UP000181909"/>
    </source>
</evidence>
<keyword evidence="4" id="KW-0378">Hydrolase</keyword>
<organism evidence="4 5">
    <name type="scientific">Streptomyces atratus</name>
    <dbReference type="NCBI Taxonomy" id="1893"/>
    <lineage>
        <taxon>Bacteria</taxon>
        <taxon>Bacillati</taxon>
        <taxon>Actinomycetota</taxon>
        <taxon>Actinomycetes</taxon>
        <taxon>Kitasatosporales</taxon>
        <taxon>Streptomycetaceae</taxon>
        <taxon>Streptomyces</taxon>
    </lineage>
</organism>
<evidence type="ECO:0000259" key="3">
    <source>
        <dbReference type="Pfam" id="PF01471"/>
    </source>
</evidence>
<feature type="region of interest" description="Disordered" evidence="1">
    <location>
        <begin position="463"/>
        <end position="485"/>
    </location>
</feature>
<feature type="domain" description="Peptidoglycan binding-like" evidence="3">
    <location>
        <begin position="66"/>
        <end position="121"/>
    </location>
</feature>
<dbReference type="InterPro" id="IPR002477">
    <property type="entry name" value="Peptidoglycan-bd-like"/>
</dbReference>
<dbReference type="SUPFAM" id="SSF47090">
    <property type="entry name" value="PGBD-like"/>
    <property type="match status" value="2"/>
</dbReference>
<evidence type="ECO:0000256" key="2">
    <source>
        <dbReference type="SAM" id="SignalP"/>
    </source>
</evidence>
<gene>
    <name evidence="4" type="ORF">SAMN02787144_10423</name>
</gene>
<dbReference type="PANTHER" id="PTHR41533">
    <property type="entry name" value="L,D-TRANSPEPTIDASE HI_1667-RELATED"/>
    <property type="match status" value="1"/>
</dbReference>
<dbReference type="AlphaFoldDB" id="A0A1K2F8E5"/>
<dbReference type="Proteomes" id="UP000181909">
    <property type="component" value="Unassembled WGS sequence"/>
</dbReference>
<name>A0A1K2F8E5_STRAR</name>
<feature type="signal peptide" evidence="2">
    <location>
        <begin position="1"/>
        <end position="23"/>
    </location>
</feature>
<feature type="chain" id="PRO_5039010525" evidence="2">
    <location>
        <begin position="24"/>
        <end position="541"/>
    </location>
</feature>
<accession>A0A1K2F8E5</accession>
<feature type="compositionally biased region" description="Basic residues" evidence="1">
    <location>
        <begin position="285"/>
        <end position="308"/>
    </location>
</feature>
<feature type="region of interest" description="Disordered" evidence="1">
    <location>
        <begin position="325"/>
        <end position="375"/>
    </location>
</feature>
<dbReference type="EMBL" id="FPJO01000042">
    <property type="protein sequence ID" value="SFY44049.1"/>
    <property type="molecule type" value="Genomic_DNA"/>
</dbReference>
<dbReference type="GO" id="GO:0016787">
    <property type="term" value="F:hydrolase activity"/>
    <property type="evidence" value="ECO:0007669"/>
    <property type="project" value="UniProtKB-KW"/>
</dbReference>
<dbReference type="RefSeq" id="WP_256260371.1">
    <property type="nucleotide sequence ID" value="NZ_FPJO01000042.1"/>
</dbReference>
<reference evidence="4 5" key="1">
    <citation type="submission" date="2016-11" db="EMBL/GenBank/DDBJ databases">
        <authorList>
            <person name="Jaros S."/>
            <person name="Januszkiewicz K."/>
            <person name="Wedrychowicz H."/>
        </authorList>
    </citation>
    <scope>NUCLEOTIDE SEQUENCE [LARGE SCALE GENOMIC DNA]</scope>
    <source>
        <strain evidence="4 5">OK807</strain>
    </source>
</reference>
<keyword evidence="2" id="KW-0732">Signal</keyword>
<dbReference type="Gene3D" id="1.10.101.10">
    <property type="entry name" value="PGBD-like superfamily/PGBD"/>
    <property type="match status" value="2"/>
</dbReference>
<feature type="compositionally biased region" description="Gly residues" evidence="1">
    <location>
        <begin position="396"/>
        <end position="406"/>
    </location>
</feature>
<feature type="region of interest" description="Disordered" evidence="1">
    <location>
        <begin position="264"/>
        <end position="312"/>
    </location>
</feature>
<evidence type="ECO:0000313" key="4">
    <source>
        <dbReference type="EMBL" id="SFY44049.1"/>
    </source>
</evidence>
<dbReference type="PANTHER" id="PTHR41533:SF1">
    <property type="entry name" value="L,D-TRANSPEPTIDASE YCBB-RELATED"/>
    <property type="match status" value="1"/>
</dbReference>
<feature type="region of interest" description="Disordered" evidence="1">
    <location>
        <begin position="396"/>
        <end position="436"/>
    </location>
</feature>
<evidence type="ECO:0000256" key="1">
    <source>
        <dbReference type="SAM" id="MobiDB-lite"/>
    </source>
</evidence>
<feature type="compositionally biased region" description="Polar residues" evidence="1">
    <location>
        <begin position="424"/>
        <end position="436"/>
    </location>
</feature>
<protein>
    <submittedName>
        <fullName evidence="4">Peptidoglycan-binding (PGRP) domain of peptidoglycan hydrolases-containing protein</fullName>
    </submittedName>
</protein>
<feature type="compositionally biased region" description="Basic and acidic residues" evidence="1">
    <location>
        <begin position="271"/>
        <end position="284"/>
    </location>
</feature>
<feature type="region of interest" description="Disordered" evidence="1">
    <location>
        <begin position="31"/>
        <end position="65"/>
    </location>
</feature>
<dbReference type="Pfam" id="PF01471">
    <property type="entry name" value="PG_binding_1"/>
    <property type="match status" value="2"/>
</dbReference>
<feature type="compositionally biased region" description="Low complexity" evidence="1">
    <location>
        <begin position="37"/>
        <end position="57"/>
    </location>
</feature>
<dbReference type="InterPro" id="IPR036365">
    <property type="entry name" value="PGBD-like_sf"/>
</dbReference>
<proteinExistence type="predicted"/>
<dbReference type="InterPro" id="IPR036366">
    <property type="entry name" value="PGBDSf"/>
</dbReference>
<feature type="domain" description="Peptidoglycan binding-like" evidence="3">
    <location>
        <begin position="130"/>
        <end position="185"/>
    </location>
</feature>
<sequence length="541" mass="55876">MNRTPRTLWATLTTAALAVAAFATLGTQAPDTATANSSGDPAASAARSAAPASQDRQWPTLRTGSQGSAVTALQQLLTAHGHSLTTDGSFGSLTAAAVQAFQTEQHLQADGVVGPDTWNALVTTLRTGSQGDAVTALQQLLTARGHSLTADGAFGGRTAAAVHAFQKNQGLQADGVAGPATWKALVTAPTGARPDTGQTAQPGPAGYSLKFTKNQKHPMYSTLALVHNGKAVKSYRANSGMGSKDTCLSNEGWLPNGTYKVKGHGLRHPARKQDLHARARPEARRAHRHVHPQRDARRRHAGRRRSPQGRRLLALGRRLRLQVQRLHQAQAHRPQGPVLPPRPSRLAEEPDPPSRLTPPNHQRPVGDTPCGVPPTGRFAGTAPLCGRTGAEEASGGMAGLFLGGAATGSEGPPRRRWHRRTGTEHASGTQFIEVGQTLSGKSVEQVGLGGADAGRGSLGACAKGTADGHAGHRTGSASPTAPAAGLPCNGPRRGVSAAAGIVVQEQRACWPWPAVVGAVVGLRRPVVGSVVGAVVGASPAA</sequence>
<dbReference type="STRING" id="1893.SAMN02787144_10423"/>